<organism evidence="3">
    <name type="scientific">Burkholderia stagnalis</name>
    <dbReference type="NCBI Taxonomy" id="1503054"/>
    <lineage>
        <taxon>Bacteria</taxon>
        <taxon>Pseudomonadati</taxon>
        <taxon>Pseudomonadota</taxon>
        <taxon>Betaproteobacteria</taxon>
        <taxon>Burkholderiales</taxon>
        <taxon>Burkholderiaceae</taxon>
        <taxon>Burkholderia</taxon>
        <taxon>Burkholderia cepacia complex</taxon>
    </lineage>
</organism>
<keyword evidence="1" id="KW-0732">Signal</keyword>
<dbReference type="AlphaFoldDB" id="A0A106ZZL0"/>
<sequence length="275" mass="27643">MKRYLSPLCLAWCATMCGYASSAVAAENAPGALNATRPFDNRLPAPAMQLVDDDVLAHQTGKYAGASMISGFVVNLVSQWQLPNGALAIAQGTLTAATNAANQLDAHVTTLAKVVGGHGGPSGANPHAVATGGQSVSVNGISQVTQVAGNNNAGSNAAVIDFNAQNPAPAALPGSTSNSSAFATDASGTVKAGVSFGSNGVSLVLQTPAGLATQSITPAANQQAGAIAQLLQVAGNRQIVSNQLQILLHTQQMSPATLRQMGVLQALQSGALLRR</sequence>
<proteinExistence type="predicted"/>
<dbReference type="RefSeq" id="WP_059885698.1">
    <property type="nucleotide sequence ID" value="NZ_CABVPM010000002.1"/>
</dbReference>
<evidence type="ECO:0000313" key="4">
    <source>
        <dbReference type="Proteomes" id="UP000068603"/>
    </source>
</evidence>
<evidence type="ECO:0000313" key="2">
    <source>
        <dbReference type="EMBL" id="KAB0639066.1"/>
    </source>
</evidence>
<reference evidence="3 4" key="1">
    <citation type="submission" date="2015-11" db="EMBL/GenBank/DDBJ databases">
        <title>Expanding the genomic diversity of Burkholderia species for the development of highly accurate diagnostics.</title>
        <authorList>
            <person name="Sahl J."/>
            <person name="Keim P."/>
            <person name="Wagner D."/>
        </authorList>
    </citation>
    <scope>NUCLEOTIDE SEQUENCE [LARGE SCALE GENOMIC DNA]</scope>
    <source>
        <strain evidence="3 4">MSMB1960WGS</strain>
    </source>
</reference>
<feature type="signal peptide" evidence="1">
    <location>
        <begin position="1"/>
        <end position="25"/>
    </location>
</feature>
<gene>
    <name evidence="2" type="ORF">F7R25_09365</name>
    <name evidence="3" type="ORF">WT44_32705</name>
</gene>
<dbReference type="Proteomes" id="UP000068603">
    <property type="component" value="Unassembled WGS sequence"/>
</dbReference>
<evidence type="ECO:0000313" key="3">
    <source>
        <dbReference type="EMBL" id="KWA51587.1"/>
    </source>
</evidence>
<evidence type="ECO:0000256" key="1">
    <source>
        <dbReference type="SAM" id="SignalP"/>
    </source>
</evidence>
<dbReference type="STRING" id="1503054.WT74_05420"/>
<accession>A0A106ZZL0</accession>
<name>A0A106ZZL0_9BURK</name>
<comment type="caution">
    <text evidence="3">The sequence shown here is derived from an EMBL/GenBank/DDBJ whole genome shotgun (WGS) entry which is preliminary data.</text>
</comment>
<reference evidence="2 5" key="2">
    <citation type="submission" date="2019-09" db="EMBL/GenBank/DDBJ databases">
        <title>Draft genome sequences of 48 bacterial type strains from the CCUG.</title>
        <authorList>
            <person name="Tunovic T."/>
            <person name="Pineiro-Iglesias B."/>
            <person name="Unosson C."/>
            <person name="Inganas E."/>
            <person name="Ohlen M."/>
            <person name="Cardew S."/>
            <person name="Jensie-Markopoulos S."/>
            <person name="Salva-Serra F."/>
            <person name="Jaen-Luchoro D."/>
            <person name="Karlsson R."/>
            <person name="Svensson-Stadler L."/>
            <person name="Chun J."/>
            <person name="Moore E."/>
        </authorList>
    </citation>
    <scope>NUCLEOTIDE SEQUENCE [LARGE SCALE GENOMIC DNA]</scope>
    <source>
        <strain evidence="2 5">CCUG 65686</strain>
    </source>
</reference>
<dbReference type="EMBL" id="VZOK01000011">
    <property type="protein sequence ID" value="KAB0639066.1"/>
    <property type="molecule type" value="Genomic_DNA"/>
</dbReference>
<dbReference type="Proteomes" id="UP000473470">
    <property type="component" value="Unassembled WGS sequence"/>
</dbReference>
<dbReference type="EMBL" id="LPHB01000096">
    <property type="protein sequence ID" value="KWA51587.1"/>
    <property type="molecule type" value="Genomic_DNA"/>
</dbReference>
<evidence type="ECO:0000313" key="5">
    <source>
        <dbReference type="Proteomes" id="UP000473470"/>
    </source>
</evidence>
<protein>
    <submittedName>
        <fullName evidence="3">Peptidase C39</fullName>
    </submittedName>
</protein>
<feature type="chain" id="PRO_5036003746" evidence="1">
    <location>
        <begin position="26"/>
        <end position="275"/>
    </location>
</feature>